<dbReference type="AlphaFoldDB" id="A0A5N1JA98"/>
<comment type="similarity">
    <text evidence="1">Belongs to the SCO1/2 family.</text>
</comment>
<protein>
    <submittedName>
        <fullName evidence="6">SCO family protein</fullName>
    </submittedName>
</protein>
<dbReference type="PANTHER" id="PTHR12151:SF25">
    <property type="entry name" value="LINALOOL DEHYDRATASE_ISOMERASE DOMAIN-CONTAINING PROTEIN"/>
    <property type="match status" value="1"/>
</dbReference>
<dbReference type="EMBL" id="VTWS01000008">
    <property type="protein sequence ID" value="KAA9347186.1"/>
    <property type="molecule type" value="Genomic_DNA"/>
</dbReference>
<feature type="binding site" evidence="3">
    <location>
        <position position="99"/>
    </location>
    <ligand>
        <name>Cu cation</name>
        <dbReference type="ChEBI" id="CHEBI:23378"/>
    </ligand>
</feature>
<evidence type="ECO:0000256" key="1">
    <source>
        <dbReference type="ARBA" id="ARBA00010996"/>
    </source>
</evidence>
<proteinExistence type="inferred from homology"/>
<evidence type="ECO:0000256" key="2">
    <source>
        <dbReference type="ARBA" id="ARBA00023008"/>
    </source>
</evidence>
<dbReference type="SUPFAM" id="SSF52833">
    <property type="entry name" value="Thioredoxin-like"/>
    <property type="match status" value="1"/>
</dbReference>
<name>A0A5N1JA98_9BACT</name>
<keyword evidence="7" id="KW-1185">Reference proteome</keyword>
<dbReference type="Proteomes" id="UP000326344">
    <property type="component" value="Unassembled WGS sequence"/>
</dbReference>
<evidence type="ECO:0000256" key="4">
    <source>
        <dbReference type="PIRSR" id="PIRSR603782-2"/>
    </source>
</evidence>
<dbReference type="GO" id="GO:0046872">
    <property type="term" value="F:metal ion binding"/>
    <property type="evidence" value="ECO:0007669"/>
    <property type="project" value="UniProtKB-KW"/>
</dbReference>
<evidence type="ECO:0000259" key="5">
    <source>
        <dbReference type="PROSITE" id="PS51352"/>
    </source>
</evidence>
<gene>
    <name evidence="6" type="ORF">F0P93_26630</name>
</gene>
<keyword evidence="4" id="KW-1015">Disulfide bond</keyword>
<dbReference type="Pfam" id="PF02630">
    <property type="entry name" value="SCO1-SenC"/>
    <property type="match status" value="1"/>
</dbReference>
<dbReference type="InterPro" id="IPR003782">
    <property type="entry name" value="SCO1/SenC"/>
</dbReference>
<feature type="disulfide bond" description="Redox-active" evidence="4">
    <location>
        <begin position="99"/>
        <end position="103"/>
    </location>
</feature>
<dbReference type="InterPro" id="IPR036249">
    <property type="entry name" value="Thioredoxin-like_sf"/>
</dbReference>
<feature type="binding site" evidence="3">
    <location>
        <position position="189"/>
    </location>
    <ligand>
        <name>Cu cation</name>
        <dbReference type="ChEBI" id="CHEBI:23378"/>
    </ligand>
</feature>
<feature type="binding site" evidence="3">
    <location>
        <position position="103"/>
    </location>
    <ligand>
        <name>Cu cation</name>
        <dbReference type="ChEBI" id="CHEBI:23378"/>
    </ligand>
</feature>
<feature type="domain" description="Thioredoxin" evidence="5">
    <location>
        <begin position="61"/>
        <end position="226"/>
    </location>
</feature>
<dbReference type="PROSITE" id="PS51352">
    <property type="entry name" value="THIOREDOXIN_2"/>
    <property type="match status" value="1"/>
</dbReference>
<dbReference type="CDD" id="cd02968">
    <property type="entry name" value="SCO"/>
    <property type="match status" value="1"/>
</dbReference>
<sequence>MGYWEQKTASMWPTAYLRTSFWLFLAVCFGCHPSETSHSLPYYNTPDFTPVFIGTADRVAEKIPHTIGDFSFRDQNGATISQSDIEGKIHVADFFFSSCGVICPTMTKHLKLVEKAFPNDKKLVLLSYSVTPWIDSVARLKKYSQANDIQSENWHLLTGRKSEIYQLARQSYFAEEELGYNKDSTEFLHTEHFLLVDKQKRIRGIYNGTLELEIQQLIADIKTLQQER</sequence>
<evidence type="ECO:0000313" key="7">
    <source>
        <dbReference type="Proteomes" id="UP000326344"/>
    </source>
</evidence>
<accession>A0A5N1JA98</accession>
<comment type="caution">
    <text evidence="6">The sequence shown here is derived from an EMBL/GenBank/DDBJ whole genome shotgun (WGS) entry which is preliminary data.</text>
</comment>
<keyword evidence="3" id="KW-0479">Metal-binding</keyword>
<dbReference type="InterPro" id="IPR013766">
    <property type="entry name" value="Thioredoxin_domain"/>
</dbReference>
<dbReference type="Gene3D" id="3.40.30.10">
    <property type="entry name" value="Glutaredoxin"/>
    <property type="match status" value="1"/>
</dbReference>
<dbReference type="PANTHER" id="PTHR12151">
    <property type="entry name" value="ELECTRON TRANSPORT PROTIN SCO1/SENC FAMILY MEMBER"/>
    <property type="match status" value="1"/>
</dbReference>
<evidence type="ECO:0000313" key="6">
    <source>
        <dbReference type="EMBL" id="KAA9347186.1"/>
    </source>
</evidence>
<organism evidence="6 7">
    <name type="scientific">Larkinella humicola</name>
    <dbReference type="NCBI Taxonomy" id="2607654"/>
    <lineage>
        <taxon>Bacteria</taxon>
        <taxon>Pseudomonadati</taxon>
        <taxon>Bacteroidota</taxon>
        <taxon>Cytophagia</taxon>
        <taxon>Cytophagales</taxon>
        <taxon>Spirosomataceae</taxon>
        <taxon>Larkinella</taxon>
    </lineage>
</organism>
<reference evidence="6 7" key="1">
    <citation type="submission" date="2019-09" db="EMBL/GenBank/DDBJ databases">
        <title>Genome Sequence of Larkinella sp MA1.</title>
        <authorList>
            <person name="Srinivasan S."/>
        </authorList>
    </citation>
    <scope>NUCLEOTIDE SEQUENCE [LARGE SCALE GENOMIC DNA]</scope>
    <source>
        <strain evidence="6 7">MA1</strain>
    </source>
</reference>
<keyword evidence="2 3" id="KW-0186">Copper</keyword>
<evidence type="ECO:0000256" key="3">
    <source>
        <dbReference type="PIRSR" id="PIRSR603782-1"/>
    </source>
</evidence>